<gene>
    <name evidence="2" type="ORF">PR048_022866</name>
</gene>
<evidence type="ECO:0000313" key="3">
    <source>
        <dbReference type="Proteomes" id="UP001159363"/>
    </source>
</evidence>
<dbReference type="EMBL" id="JARBHB010000009">
    <property type="protein sequence ID" value="KAJ8874976.1"/>
    <property type="molecule type" value="Genomic_DNA"/>
</dbReference>
<accession>A0ABQ9GSF4</accession>
<dbReference type="Proteomes" id="UP001159363">
    <property type="component" value="Chromosome 8"/>
</dbReference>
<keyword evidence="3" id="KW-1185">Reference proteome</keyword>
<feature type="compositionally biased region" description="Basic and acidic residues" evidence="1">
    <location>
        <begin position="18"/>
        <end position="28"/>
    </location>
</feature>
<organism evidence="2 3">
    <name type="scientific">Dryococelus australis</name>
    <dbReference type="NCBI Taxonomy" id="614101"/>
    <lineage>
        <taxon>Eukaryota</taxon>
        <taxon>Metazoa</taxon>
        <taxon>Ecdysozoa</taxon>
        <taxon>Arthropoda</taxon>
        <taxon>Hexapoda</taxon>
        <taxon>Insecta</taxon>
        <taxon>Pterygota</taxon>
        <taxon>Neoptera</taxon>
        <taxon>Polyneoptera</taxon>
        <taxon>Phasmatodea</taxon>
        <taxon>Verophasmatodea</taxon>
        <taxon>Anareolatae</taxon>
        <taxon>Phasmatidae</taxon>
        <taxon>Eurycanthinae</taxon>
        <taxon>Dryococelus</taxon>
    </lineage>
</organism>
<evidence type="ECO:0000313" key="2">
    <source>
        <dbReference type="EMBL" id="KAJ8874976.1"/>
    </source>
</evidence>
<reference evidence="2 3" key="1">
    <citation type="submission" date="2023-02" db="EMBL/GenBank/DDBJ databases">
        <title>LHISI_Scaffold_Assembly.</title>
        <authorList>
            <person name="Stuart O.P."/>
            <person name="Cleave R."/>
            <person name="Magrath M.J.L."/>
            <person name="Mikheyev A.S."/>
        </authorList>
    </citation>
    <scope>NUCLEOTIDE SEQUENCE [LARGE SCALE GENOMIC DNA]</scope>
    <source>
        <strain evidence="2">Daus_M_001</strain>
        <tissue evidence="2">Leg muscle</tissue>
    </source>
</reference>
<sequence>MALNIEVLGADEGDEVSMEQRRNEKGEGNVRSPRKPANQRHQIVPDDATGPRVFSGISRFPRPYIPLPHDLIGSEDLNVNSQPNFFTSLKLTQSENVVYYRVEDFKRAFQINRLASQKSGISANLSLSAISFRSNDCGECMPCCVDSNRSHFASTCQWTSYTWSLLVNLGRARESERSREEQSDRKEVRMSTCITRSLAVITATCNSHVGAYGTTHATRLPAAVPRSPIILIKINVSDKSTLGYKENGYNSRLGRTRIFARRWIWSAGFLGGLPFPPTIVFRHCSILTSLQPHVGSQDLDVTSPCVEFRGCCTDAVLRWTAQRAPGVLHSGRRHGACHSVTPNIRVACCNPPASWLVVRILAYQRLARHAPFAATSFLVPAARRGEGTPGEHVSVVLIAPALTYRKHANHLQSNSRACQPRTSLLDAVVDFPSPLLSLGIQPLTHSSTAAPFQHLAARRPAAIFIGLRRPSGRFSAPRDALGERCH</sequence>
<evidence type="ECO:0000256" key="1">
    <source>
        <dbReference type="SAM" id="MobiDB-lite"/>
    </source>
</evidence>
<comment type="caution">
    <text evidence="2">The sequence shown here is derived from an EMBL/GenBank/DDBJ whole genome shotgun (WGS) entry which is preliminary data.</text>
</comment>
<name>A0ABQ9GSF4_9NEOP</name>
<protein>
    <submittedName>
        <fullName evidence="2">Uncharacterized protein</fullName>
    </submittedName>
</protein>
<proteinExistence type="predicted"/>
<feature type="region of interest" description="Disordered" evidence="1">
    <location>
        <begin position="11"/>
        <end position="48"/>
    </location>
</feature>